<evidence type="ECO:0000313" key="2">
    <source>
        <dbReference type="EMBL" id="GAA4804838.1"/>
    </source>
</evidence>
<accession>A0ABP9C6N8</accession>
<name>A0ABP9C6N8_9SPHI</name>
<proteinExistence type="predicted"/>
<dbReference type="Pfam" id="PF11276">
    <property type="entry name" value="DUF3078"/>
    <property type="match status" value="1"/>
</dbReference>
<dbReference type="Proteomes" id="UP001501411">
    <property type="component" value="Unassembled WGS sequence"/>
</dbReference>
<keyword evidence="1" id="KW-0732">Signal</keyword>
<comment type="caution">
    <text evidence="2">The sequence shown here is derived from an EMBL/GenBank/DDBJ whole genome shotgun (WGS) entry which is preliminary data.</text>
</comment>
<gene>
    <name evidence="2" type="ORF">GCM10023231_37460</name>
</gene>
<reference evidence="3" key="1">
    <citation type="journal article" date="2019" name="Int. J. Syst. Evol. Microbiol.">
        <title>The Global Catalogue of Microorganisms (GCM) 10K type strain sequencing project: providing services to taxonomists for standard genome sequencing and annotation.</title>
        <authorList>
            <consortium name="The Broad Institute Genomics Platform"/>
            <consortium name="The Broad Institute Genome Sequencing Center for Infectious Disease"/>
            <person name="Wu L."/>
            <person name="Ma J."/>
        </authorList>
    </citation>
    <scope>NUCLEOTIDE SEQUENCE [LARGE SCALE GENOMIC DNA]</scope>
    <source>
        <strain evidence="3">JCM 18200</strain>
    </source>
</reference>
<keyword evidence="3" id="KW-1185">Reference proteome</keyword>
<evidence type="ECO:0000313" key="3">
    <source>
        <dbReference type="Proteomes" id="UP001501411"/>
    </source>
</evidence>
<organism evidence="2 3">
    <name type="scientific">Olivibacter ginsenosidimutans</name>
    <dbReference type="NCBI Taxonomy" id="1176537"/>
    <lineage>
        <taxon>Bacteria</taxon>
        <taxon>Pseudomonadati</taxon>
        <taxon>Bacteroidota</taxon>
        <taxon>Sphingobacteriia</taxon>
        <taxon>Sphingobacteriales</taxon>
        <taxon>Sphingobacteriaceae</taxon>
        <taxon>Olivibacter</taxon>
    </lineage>
</organism>
<dbReference type="EMBL" id="BAABIQ010000043">
    <property type="protein sequence ID" value="GAA4804838.1"/>
    <property type="molecule type" value="Genomic_DNA"/>
</dbReference>
<feature type="signal peptide" evidence="1">
    <location>
        <begin position="1"/>
        <end position="21"/>
    </location>
</feature>
<protein>
    <submittedName>
        <fullName evidence="2">DUF3078 domain-containing protein</fullName>
    </submittedName>
</protein>
<dbReference type="RefSeq" id="WP_345234305.1">
    <property type="nucleotide sequence ID" value="NZ_BAABIQ010000043.1"/>
</dbReference>
<feature type="chain" id="PRO_5046218961" evidence="1">
    <location>
        <begin position="22"/>
        <end position="346"/>
    </location>
</feature>
<evidence type="ECO:0000256" key="1">
    <source>
        <dbReference type="SAM" id="SignalP"/>
    </source>
</evidence>
<sequence>MNIRHLLVAFILLGFFLPLHAQNQDLNELRQAPSKNSLPVKAPRLSIHDVSIQNPNLNLKINYWRNWTTFGINANQASFSDNWQNGGVNSIALGLTFNTKFDYTKDNKNFTSELDLKYGKVKNKDQLARKANDRILWDNKYAIKFSKKWSFFTSLTFESQFDKGFSYQTVNGKDTINQRISNFMAPGALTESVGLEVQPFTGFSVRFGTGTLRQTFVLDDRVLPPDENTLNDPAALAEYKRFGVPWPQTFRNELAFQIVANLDRNLSDNLNIKARYAFFANYGEWGDASHRLDATLTARVSRVISVTLNGIALYDPLQFKDNDAYNGNILQTSQSLAIGILYKFPR</sequence>
<dbReference type="InterPro" id="IPR021428">
    <property type="entry name" value="DUF3078"/>
</dbReference>